<evidence type="ECO:0000259" key="1">
    <source>
        <dbReference type="Pfam" id="PF01966"/>
    </source>
</evidence>
<dbReference type="SUPFAM" id="SSF109604">
    <property type="entry name" value="HD-domain/PDEase-like"/>
    <property type="match status" value="1"/>
</dbReference>
<dbReference type="GO" id="GO:0016787">
    <property type="term" value="F:hydrolase activity"/>
    <property type="evidence" value="ECO:0007669"/>
    <property type="project" value="UniProtKB-KW"/>
</dbReference>
<dbReference type="InterPro" id="IPR003607">
    <property type="entry name" value="HD/PDEase_dom"/>
</dbReference>
<evidence type="ECO:0000313" key="3">
    <source>
        <dbReference type="Proteomes" id="UP000230093"/>
    </source>
</evidence>
<organism evidence="2 3">
    <name type="scientific">Candidatus Beckwithbacteria bacterium CG10_big_fil_rev_8_21_14_0_10_34_10</name>
    <dbReference type="NCBI Taxonomy" id="1974495"/>
    <lineage>
        <taxon>Bacteria</taxon>
        <taxon>Candidatus Beckwithiibacteriota</taxon>
    </lineage>
</organism>
<dbReference type="Proteomes" id="UP000230093">
    <property type="component" value="Unassembled WGS sequence"/>
</dbReference>
<evidence type="ECO:0000313" key="2">
    <source>
        <dbReference type="EMBL" id="PIS09272.1"/>
    </source>
</evidence>
<name>A0A2H0W9E5_9BACT</name>
<dbReference type="Pfam" id="PF01966">
    <property type="entry name" value="HD"/>
    <property type="match status" value="1"/>
</dbReference>
<accession>A0A2H0W9E5</accession>
<sequence length="184" mass="21235">MIKKISSLVYKACHNKSNFFGPTIWDNHVLPVVEDAKILAQKLGADRQVVEISAWLHDYASIKNKSFYPEHHLHGARLAGVILKKMNYPEDKIDQVKKCIYSHRASKNIPRKSLEAKIVACADAMAHFKNVDKLLYFAYVKRKMDPEEGKKWVLEKLKRSYVKLLTPAKKMLKKKIEAIKIVFS</sequence>
<dbReference type="EMBL" id="PEZT01000013">
    <property type="protein sequence ID" value="PIS09272.1"/>
    <property type="molecule type" value="Genomic_DNA"/>
</dbReference>
<comment type="caution">
    <text evidence="2">The sequence shown here is derived from an EMBL/GenBank/DDBJ whole genome shotgun (WGS) entry which is preliminary data.</text>
</comment>
<gene>
    <name evidence="2" type="ORF">COT75_02445</name>
</gene>
<dbReference type="CDD" id="cd00077">
    <property type="entry name" value="HDc"/>
    <property type="match status" value="1"/>
</dbReference>
<dbReference type="AlphaFoldDB" id="A0A2H0W9E5"/>
<dbReference type="Gene3D" id="1.10.3210.10">
    <property type="entry name" value="Hypothetical protein af1432"/>
    <property type="match status" value="1"/>
</dbReference>
<protein>
    <submittedName>
        <fullName evidence="2">Metal-dependent phosphohydrolase</fullName>
    </submittedName>
</protein>
<keyword evidence="2" id="KW-0378">Hydrolase</keyword>
<feature type="domain" description="HD" evidence="1">
    <location>
        <begin position="26"/>
        <end position="125"/>
    </location>
</feature>
<proteinExistence type="predicted"/>
<reference evidence="3" key="1">
    <citation type="submission" date="2017-09" db="EMBL/GenBank/DDBJ databases">
        <title>Depth-based differentiation of microbial function through sediment-hosted aquifers and enrichment of novel symbionts in the deep terrestrial subsurface.</title>
        <authorList>
            <person name="Probst A.J."/>
            <person name="Ladd B."/>
            <person name="Jarett J.K."/>
            <person name="Geller-Mcgrath D.E."/>
            <person name="Sieber C.M.K."/>
            <person name="Emerson J.B."/>
            <person name="Anantharaman K."/>
            <person name="Thomas B.C."/>
            <person name="Malmstrom R."/>
            <person name="Stieglmeier M."/>
            <person name="Klingl A."/>
            <person name="Woyke T."/>
            <person name="Ryan C.M."/>
            <person name="Banfield J.F."/>
        </authorList>
    </citation>
    <scope>NUCLEOTIDE SEQUENCE [LARGE SCALE GENOMIC DNA]</scope>
</reference>
<dbReference type="InterPro" id="IPR006674">
    <property type="entry name" value="HD_domain"/>
</dbReference>